<dbReference type="AlphaFoldDB" id="A0A2U1N7J3"/>
<dbReference type="PANTHER" id="PTHR48449">
    <property type="entry name" value="DUF1985 DOMAIN-CONTAINING PROTEIN"/>
    <property type="match status" value="1"/>
</dbReference>
<keyword evidence="7" id="KW-1185">Reference proteome</keyword>
<keyword evidence="3" id="KW-0378">Hydrolase</keyword>
<name>A0A2U1N7J3_ARTAN</name>
<accession>A0A2U1N7J3</accession>
<gene>
    <name evidence="6" type="ORF">CTI12_AA297990</name>
</gene>
<comment type="similarity">
    <text evidence="1">Belongs to the peptidase C48 family.</text>
</comment>
<evidence type="ECO:0000313" key="7">
    <source>
        <dbReference type="Proteomes" id="UP000245207"/>
    </source>
</evidence>
<dbReference type="InterPro" id="IPR003653">
    <property type="entry name" value="Peptidase_C48_C"/>
</dbReference>
<evidence type="ECO:0000256" key="2">
    <source>
        <dbReference type="ARBA" id="ARBA00022670"/>
    </source>
</evidence>
<dbReference type="InterPro" id="IPR015410">
    <property type="entry name" value="DUF1985"/>
</dbReference>
<organism evidence="6 7">
    <name type="scientific">Artemisia annua</name>
    <name type="common">Sweet wormwood</name>
    <dbReference type="NCBI Taxonomy" id="35608"/>
    <lineage>
        <taxon>Eukaryota</taxon>
        <taxon>Viridiplantae</taxon>
        <taxon>Streptophyta</taxon>
        <taxon>Embryophyta</taxon>
        <taxon>Tracheophyta</taxon>
        <taxon>Spermatophyta</taxon>
        <taxon>Magnoliopsida</taxon>
        <taxon>eudicotyledons</taxon>
        <taxon>Gunneridae</taxon>
        <taxon>Pentapetalae</taxon>
        <taxon>asterids</taxon>
        <taxon>campanulids</taxon>
        <taxon>Asterales</taxon>
        <taxon>Asteraceae</taxon>
        <taxon>Asteroideae</taxon>
        <taxon>Anthemideae</taxon>
        <taxon>Artemisiinae</taxon>
        <taxon>Artemisia</taxon>
    </lineage>
</organism>
<comment type="caution">
    <text evidence="6">The sequence shown here is derived from an EMBL/GenBank/DDBJ whole genome shotgun (WGS) entry which is preliminary data.</text>
</comment>
<dbReference type="GO" id="GO:0008234">
    <property type="term" value="F:cysteine-type peptidase activity"/>
    <property type="evidence" value="ECO:0007669"/>
    <property type="project" value="InterPro"/>
</dbReference>
<dbReference type="PROSITE" id="PS50600">
    <property type="entry name" value="ULP_PROTEASE"/>
    <property type="match status" value="1"/>
</dbReference>
<dbReference type="Proteomes" id="UP000245207">
    <property type="component" value="Unassembled WGS sequence"/>
</dbReference>
<dbReference type="SUPFAM" id="SSF54001">
    <property type="entry name" value="Cysteine proteinases"/>
    <property type="match status" value="1"/>
</dbReference>
<evidence type="ECO:0000256" key="3">
    <source>
        <dbReference type="ARBA" id="ARBA00022801"/>
    </source>
</evidence>
<evidence type="ECO:0000256" key="1">
    <source>
        <dbReference type="ARBA" id="ARBA00005234"/>
    </source>
</evidence>
<evidence type="ECO:0000313" key="6">
    <source>
        <dbReference type="EMBL" id="PWA69469.1"/>
    </source>
</evidence>
<evidence type="ECO:0000256" key="4">
    <source>
        <dbReference type="SAM" id="Coils"/>
    </source>
</evidence>
<protein>
    <submittedName>
        <fullName evidence="6">Phospholipase-like protein</fullName>
    </submittedName>
</protein>
<sequence length="1204" mass="140540">MLFHIREYEAKAIIRSKPNYFSLIKSKLDKKRRKLFRATCFGKWLDLSYFDHEPHMIDYILQKQCCPSDAHYDMPIVYYVEDRPLHFGRPEFCLITGFRFGNVSFNSFKSGHLNFRNRVFPNHVGKKVTSLDIIGLIEDEQAFGIIYDEDAVRLCLLLALDVIFMGRLLVEEVDDTLFRLIENLDDWDTFPWGEYIWRRLYDQFLDVPYKHKYKFLEGINKDRKFVPTYTLSGFVWAFKIWILESFEEAFFGGIKFQKWYPEEYHDQRIQHLKYQNISTFLKRPLAERKCDWYIQFMDYFHHYIPRTPPVKTTHLADEYFKKLAAARRRGKIERKHLPIIRKSESSLVEINIIQDGVITELNARLFKLKGIIQVLARERNGERLVFDDDLRNLSSEFCDELNDCFLELFQSSMDTELEKLRLKERKLREEQKRLMMEEDKMIRMQEEKMLQDESERKKKAVALKNSNHWKNAVARIAPTKRSESFGEANAYYWTKAYAEKAERKAQCFGLLNPDMTEQLKHVKLWVEDLKRLHKAVNKVYFTDENDRYLGQIGPLNCKFPWCEDVTVDRRFWESLVCLDPKRQGWLLEEASNLTTHIELWVNYMWHVRLHTADWAMVSGYFVQLLLQNSLPLWYANGERYSIPWSDVKQVFMPINEMESHWFVARFEIERGLVTFYDGGQVFVEALPDFYYQVMDCLQSQLPKVLSQAQVFQKKGIDPSTYNITFYHLDKIPKQSGIFGDCGIWVVSFYIAWLMDPVQAALAYREQMAKDSHNVDEFIFEVWHGSVFMVLPLRYAGGEVINLKLPKSCRLSYFEMCDLLLKNIKADIWAWFYCKPGCSLEEGLTIVETDSNVKKMFELADIHGLIEVFISAIPQSVLVDHYYKNLLFDDSDVEVTARVIIHEKRRNDLDNMNLEEIKDWEQSEQNSPDILRTPYVKEWTEASEASLFRGKGELEYNDDFNDCPSFLRSVNNPYMPKDCKCGCRSLTFLRSLAEIESGFGSSPIKGNMVVNDVDDGLTVGSSTVIQNVSKEIGFKAIPFKGNNLFNEFEDAVSSVGGSTVIQHVLKEIFFEASPLKSKNLFNDFEEALDDDIQDVAAVSVVGGSNAIPYVSTEKKLSESSPLNGKRLFNKIHEVPTIGGSTVIHYASKKRRCQGRILKGRKLFDDFQSVGSHGSVEYEGFAKDEKVANDEEVACQDVGRTMVKKM</sequence>
<dbReference type="InterPro" id="IPR038765">
    <property type="entry name" value="Papain-like_cys_pep_sf"/>
</dbReference>
<keyword evidence="4" id="KW-0175">Coiled coil</keyword>
<proteinExistence type="inferred from homology"/>
<dbReference type="CDD" id="cd22249">
    <property type="entry name" value="UDM1_RNF168_RNF169-like"/>
    <property type="match status" value="1"/>
</dbReference>
<dbReference type="PANTHER" id="PTHR48449:SF1">
    <property type="entry name" value="DUF1985 DOMAIN-CONTAINING PROTEIN"/>
    <property type="match status" value="1"/>
</dbReference>
<feature type="coiled-coil region" evidence="4">
    <location>
        <begin position="410"/>
        <end position="447"/>
    </location>
</feature>
<evidence type="ECO:0000259" key="5">
    <source>
        <dbReference type="PROSITE" id="PS50600"/>
    </source>
</evidence>
<feature type="domain" description="Ubiquitin-like protease family profile" evidence="5">
    <location>
        <begin position="565"/>
        <end position="991"/>
    </location>
</feature>
<dbReference type="GO" id="GO:0006508">
    <property type="term" value="P:proteolysis"/>
    <property type="evidence" value="ECO:0007669"/>
    <property type="project" value="UniProtKB-KW"/>
</dbReference>
<keyword evidence="2" id="KW-0645">Protease</keyword>
<dbReference type="Gene3D" id="3.40.395.10">
    <property type="entry name" value="Adenoviral Proteinase, Chain A"/>
    <property type="match status" value="1"/>
</dbReference>
<dbReference type="OrthoDB" id="1930729at2759"/>
<reference evidence="6 7" key="1">
    <citation type="journal article" date="2018" name="Mol. Plant">
        <title>The genome of Artemisia annua provides insight into the evolution of Asteraceae family and artemisinin biosynthesis.</title>
        <authorList>
            <person name="Shen Q."/>
            <person name="Zhang L."/>
            <person name="Liao Z."/>
            <person name="Wang S."/>
            <person name="Yan T."/>
            <person name="Shi P."/>
            <person name="Liu M."/>
            <person name="Fu X."/>
            <person name="Pan Q."/>
            <person name="Wang Y."/>
            <person name="Lv Z."/>
            <person name="Lu X."/>
            <person name="Zhang F."/>
            <person name="Jiang W."/>
            <person name="Ma Y."/>
            <person name="Chen M."/>
            <person name="Hao X."/>
            <person name="Li L."/>
            <person name="Tang Y."/>
            <person name="Lv G."/>
            <person name="Zhou Y."/>
            <person name="Sun X."/>
            <person name="Brodelius P.E."/>
            <person name="Rose J.K.C."/>
            <person name="Tang K."/>
        </authorList>
    </citation>
    <scope>NUCLEOTIDE SEQUENCE [LARGE SCALE GENOMIC DNA]</scope>
    <source>
        <strain evidence="7">cv. Huhao1</strain>
        <tissue evidence="6">Leaf</tissue>
    </source>
</reference>
<dbReference type="Pfam" id="PF02902">
    <property type="entry name" value="Peptidase_C48"/>
    <property type="match status" value="1"/>
</dbReference>
<dbReference type="EMBL" id="PKPP01003431">
    <property type="protein sequence ID" value="PWA69469.1"/>
    <property type="molecule type" value="Genomic_DNA"/>
</dbReference>
<dbReference type="Pfam" id="PF09331">
    <property type="entry name" value="DUF1985"/>
    <property type="match status" value="1"/>
</dbReference>